<gene>
    <name evidence="1" type="primary">sepN</name>
    <name evidence="2" type="ORF">ACFPN6_36020</name>
</gene>
<dbReference type="Pfam" id="PF19680">
    <property type="entry name" value="DUF6182"/>
    <property type="match status" value="1"/>
</dbReference>
<dbReference type="Proteomes" id="UP001596156">
    <property type="component" value="Unassembled WGS sequence"/>
</dbReference>
<dbReference type="RefSeq" id="WP_344645288.1">
    <property type="nucleotide sequence ID" value="NZ_BAAASS010000015.1"/>
</dbReference>
<dbReference type="AlphaFoldDB" id="A0A2P1G6D4"/>
<keyword evidence="3" id="KW-1185">Reference proteome</keyword>
<sequence length="243" mass="25625">MSGAPFTPTAGDAELLAAARARAERAGSGLGGRPASPALDVAVVVADLDVPAFIGGVTDFALSLPHALRDGWYRTFTRTVFLAGRPASTVLRHPYRHATTRGDLAWYGPVTRGTLRPLSLLLRAFQGPAPVDVPREPLTVVVPGTPTQHTAKAAIAVGGVSTAAYLVHVHHLISEAVLRGLVRPGDTLRVEHRRSLATADFRDALQPARTESVQTRIASGGPDSADLRLYGVLVSSHGEETTE</sequence>
<proteinExistence type="predicted"/>
<evidence type="ECO:0000313" key="3">
    <source>
        <dbReference type="Proteomes" id="UP001596156"/>
    </source>
</evidence>
<reference evidence="2" key="5">
    <citation type="submission" date="2024-09" db="EMBL/GenBank/DDBJ databases">
        <authorList>
            <person name="Sun Q."/>
            <person name="Mori K."/>
        </authorList>
    </citation>
    <scope>NUCLEOTIDE SEQUENCE</scope>
    <source>
        <strain evidence="2">CGMCC 4.1598</strain>
    </source>
</reference>
<dbReference type="InterPro" id="IPR045754">
    <property type="entry name" value="DUF6182"/>
</dbReference>
<reference evidence="1" key="2">
    <citation type="submission" date="2017-06" db="EMBL/GenBank/DDBJ databases">
        <authorList>
            <person name="Kim H.J."/>
            <person name="Triplett B.A."/>
        </authorList>
    </citation>
    <scope>NUCLEOTIDE SEQUENCE</scope>
    <source>
        <strain evidence="1">CGMCC 4.1598</strain>
    </source>
</reference>
<dbReference type="EMBL" id="JBHSKL010000059">
    <property type="protein sequence ID" value="MFC5229849.1"/>
    <property type="molecule type" value="Genomic_DNA"/>
</dbReference>
<reference evidence="1" key="3">
    <citation type="journal article" date="2018" name="Proc. Natl. Acad. Sci. U.S.A.">
        <title>d-Sedoheptulose-7-phosphate is a common precursor for the heptoses of septacidin and hygromycin B.</title>
        <authorList>
            <person name="Tang W."/>
            <person name="Guo Z."/>
            <person name="Cao Z."/>
            <person name="Wang M."/>
            <person name="Li P."/>
            <person name="Meng X."/>
            <person name="Zhao X."/>
            <person name="Xie Z."/>
            <person name="Wang W."/>
            <person name="Zhou A."/>
            <person name="Lou C."/>
            <person name="Chen Y."/>
        </authorList>
    </citation>
    <scope>NUCLEOTIDE SEQUENCE</scope>
    <source>
        <strain evidence="1">CGMCC 4.1598</strain>
    </source>
</reference>
<reference evidence="3" key="4">
    <citation type="journal article" date="2019" name="Int. J. Syst. Evol. Microbiol.">
        <title>The Global Catalogue of Microorganisms (GCM) 10K type strain sequencing project: providing services to taxonomists for standard genome sequencing and annotation.</title>
        <authorList>
            <consortium name="The Broad Institute Genomics Platform"/>
            <consortium name="The Broad Institute Genome Sequencing Center for Infectious Disease"/>
            <person name="Wu L."/>
            <person name="Ma J."/>
        </authorList>
    </citation>
    <scope>NUCLEOTIDE SEQUENCE [LARGE SCALE GENOMIC DNA]</scope>
    <source>
        <strain evidence="3">CCM 8479</strain>
    </source>
</reference>
<protein>
    <submittedName>
        <fullName evidence="2">DUF6182 family protein</fullName>
    </submittedName>
    <submittedName>
        <fullName evidence="1">SepN</fullName>
    </submittedName>
</protein>
<reference evidence="2" key="1">
    <citation type="journal article" date="2014" name="Int. J. Syst. Evol. Microbiol.">
        <title>Complete genome of a new Firmicutes species belonging to the dominant human colonic microbiota ('Ruminococcus bicirculans') reveals two chromosomes and a selective capacity to utilize plant glucans.</title>
        <authorList>
            <consortium name="NISC Comparative Sequencing Program"/>
            <person name="Wegmann U."/>
            <person name="Louis P."/>
            <person name="Goesmann A."/>
            <person name="Henrissat B."/>
            <person name="Duncan S.H."/>
            <person name="Flint H.J."/>
        </authorList>
    </citation>
    <scope>NUCLEOTIDE SEQUENCE</scope>
    <source>
        <strain evidence="2">CGMCC 4.1598</strain>
    </source>
</reference>
<dbReference type="EMBL" id="MF372757">
    <property type="protein sequence ID" value="AVM80397.1"/>
    <property type="molecule type" value="Genomic_DNA"/>
</dbReference>
<accession>A0A2P1G6D4</accession>
<organism evidence="1">
    <name type="scientific">Streptomyces fimbriatus</name>
    <dbReference type="NCBI Taxonomy" id="68197"/>
    <lineage>
        <taxon>Bacteria</taxon>
        <taxon>Bacillati</taxon>
        <taxon>Actinomycetota</taxon>
        <taxon>Actinomycetes</taxon>
        <taxon>Kitasatosporales</taxon>
        <taxon>Streptomycetaceae</taxon>
        <taxon>Streptomyces</taxon>
    </lineage>
</organism>
<evidence type="ECO:0000313" key="1">
    <source>
        <dbReference type="EMBL" id="AVM80397.1"/>
    </source>
</evidence>
<evidence type="ECO:0000313" key="2">
    <source>
        <dbReference type="EMBL" id="MFC5229849.1"/>
    </source>
</evidence>
<name>A0A2P1G6D4_STRFI</name>